<dbReference type="Proteomes" id="UP000051574">
    <property type="component" value="Unassembled WGS sequence"/>
</dbReference>
<dbReference type="PROSITE" id="PS00134">
    <property type="entry name" value="TRYPSIN_HIS"/>
    <property type="match status" value="1"/>
</dbReference>
<proteinExistence type="inferred from homology"/>
<dbReference type="GO" id="GO:0006508">
    <property type="term" value="P:proteolysis"/>
    <property type="evidence" value="ECO:0007669"/>
    <property type="project" value="InterPro"/>
</dbReference>
<dbReference type="InterPro" id="IPR001254">
    <property type="entry name" value="Trypsin_dom"/>
</dbReference>
<feature type="non-terminal residue" evidence="4">
    <location>
        <position position="1"/>
    </location>
</feature>
<dbReference type="InterPro" id="IPR043504">
    <property type="entry name" value="Peptidase_S1_PA_chymotrypsin"/>
</dbReference>
<keyword evidence="5" id="KW-1185">Reference proteome</keyword>
<dbReference type="InterPro" id="IPR009003">
    <property type="entry name" value="Peptidase_S1_PA"/>
</dbReference>
<feature type="domain" description="Peptidase S1" evidence="3">
    <location>
        <begin position="10"/>
        <end position="96"/>
    </location>
</feature>
<dbReference type="InterPro" id="IPR051487">
    <property type="entry name" value="Ser/Thr_Proteases_Immune/Dev"/>
</dbReference>
<dbReference type="AlphaFoldDB" id="A0A0T6AWX9"/>
<name>A0A0T6AWX9_9SCAR</name>
<evidence type="ECO:0000313" key="5">
    <source>
        <dbReference type="Proteomes" id="UP000051574"/>
    </source>
</evidence>
<evidence type="ECO:0000256" key="2">
    <source>
        <dbReference type="ARBA" id="ARBA00024195"/>
    </source>
</evidence>
<dbReference type="GO" id="GO:0004252">
    <property type="term" value="F:serine-type endopeptidase activity"/>
    <property type="evidence" value="ECO:0007669"/>
    <property type="project" value="InterPro"/>
</dbReference>
<evidence type="ECO:0000256" key="1">
    <source>
        <dbReference type="ARBA" id="ARBA00023157"/>
    </source>
</evidence>
<sequence>ALKGIKSTCLVAILEEEEFHCTGVLIHPMYVLTAGHCVKGSPKKYAIVDNPSRTDNIVAVTDIIRPHTKVNEEIGCETDDIVMLRLERAINCEPIVLNEDDLGIKDNFVLRWNREKNGNETVYHRESIPIDIY</sequence>
<dbReference type="OrthoDB" id="6745777at2759"/>
<keyword evidence="1" id="KW-1015">Disulfide bond</keyword>
<accession>A0A0T6AWX9</accession>
<dbReference type="Pfam" id="PF00089">
    <property type="entry name" value="Trypsin"/>
    <property type="match status" value="1"/>
</dbReference>
<evidence type="ECO:0000259" key="3">
    <source>
        <dbReference type="Pfam" id="PF00089"/>
    </source>
</evidence>
<organism evidence="4 5">
    <name type="scientific">Oryctes borbonicus</name>
    <dbReference type="NCBI Taxonomy" id="1629725"/>
    <lineage>
        <taxon>Eukaryota</taxon>
        <taxon>Metazoa</taxon>
        <taxon>Ecdysozoa</taxon>
        <taxon>Arthropoda</taxon>
        <taxon>Hexapoda</taxon>
        <taxon>Insecta</taxon>
        <taxon>Pterygota</taxon>
        <taxon>Neoptera</taxon>
        <taxon>Endopterygota</taxon>
        <taxon>Coleoptera</taxon>
        <taxon>Polyphaga</taxon>
        <taxon>Scarabaeiformia</taxon>
        <taxon>Scarabaeidae</taxon>
        <taxon>Dynastinae</taxon>
        <taxon>Oryctes</taxon>
    </lineage>
</organism>
<dbReference type="EMBL" id="LJIG01022663">
    <property type="protein sequence ID" value="KRT79373.1"/>
    <property type="molecule type" value="Genomic_DNA"/>
</dbReference>
<evidence type="ECO:0000313" key="4">
    <source>
        <dbReference type="EMBL" id="KRT79373.1"/>
    </source>
</evidence>
<dbReference type="PANTHER" id="PTHR24256">
    <property type="entry name" value="TRYPTASE-RELATED"/>
    <property type="match status" value="1"/>
</dbReference>
<protein>
    <submittedName>
        <fullName evidence="4">Trypsin</fullName>
    </submittedName>
</protein>
<feature type="non-terminal residue" evidence="4">
    <location>
        <position position="133"/>
    </location>
</feature>
<dbReference type="SUPFAM" id="SSF50494">
    <property type="entry name" value="Trypsin-like serine proteases"/>
    <property type="match status" value="1"/>
</dbReference>
<dbReference type="Gene3D" id="2.40.10.10">
    <property type="entry name" value="Trypsin-like serine proteases"/>
    <property type="match status" value="1"/>
</dbReference>
<reference evidence="4 5" key="1">
    <citation type="submission" date="2015-09" db="EMBL/GenBank/DDBJ databases">
        <title>Draft genome of the scarab beetle Oryctes borbonicus.</title>
        <authorList>
            <person name="Meyer J.M."/>
            <person name="Markov G.V."/>
            <person name="Baskaran P."/>
            <person name="Herrmann M."/>
            <person name="Sommer R.J."/>
            <person name="Roedelsperger C."/>
        </authorList>
    </citation>
    <scope>NUCLEOTIDE SEQUENCE [LARGE SCALE GENOMIC DNA]</scope>
    <source>
        <strain evidence="4">OB123</strain>
        <tissue evidence="4">Whole animal</tissue>
    </source>
</reference>
<gene>
    <name evidence="4" type="ORF">AMK59_7629</name>
</gene>
<comment type="caution">
    <text evidence="4">The sequence shown here is derived from an EMBL/GenBank/DDBJ whole genome shotgun (WGS) entry which is preliminary data.</text>
</comment>
<dbReference type="InterPro" id="IPR018114">
    <property type="entry name" value="TRYPSIN_HIS"/>
</dbReference>
<comment type="similarity">
    <text evidence="2">Belongs to the peptidase S1 family. CLIP subfamily.</text>
</comment>